<name>A0A7V2SW14_9BACT</name>
<reference evidence="10" key="1">
    <citation type="journal article" date="2020" name="mSystems">
        <title>Genome- and Community-Level Interaction Insights into Carbon Utilization and Element Cycling Functions of Hydrothermarchaeota in Hydrothermal Sediment.</title>
        <authorList>
            <person name="Zhou Z."/>
            <person name="Liu Y."/>
            <person name="Xu W."/>
            <person name="Pan J."/>
            <person name="Luo Z.H."/>
            <person name="Li M."/>
        </authorList>
    </citation>
    <scope>NUCLEOTIDE SEQUENCE [LARGE SCALE GENOMIC DNA]</scope>
    <source>
        <strain evidence="10">HyVt-503</strain>
    </source>
</reference>
<dbReference type="InterPro" id="IPR018448">
    <property type="entry name" value="TatB"/>
</dbReference>
<dbReference type="AlphaFoldDB" id="A0A7V2SW14"/>
<sequence length="129" mass="14041">MFGIGFPELLVILAIALIVLGPEQLPQVARKIAGFVNELRRAADEFKSEFDVDEVTDLKLLDKMDLSKLDQASRPPGGVGGEWRPATGEGKKKDGVETTQADAASKGVEEQGPREEGVEHRDTEEPRIS</sequence>
<dbReference type="PRINTS" id="PR01506">
    <property type="entry name" value="TATBPROTEIN"/>
</dbReference>
<protein>
    <submittedName>
        <fullName evidence="10">Twin-arginine translocase subunit TatB</fullName>
    </submittedName>
</protein>
<evidence type="ECO:0000256" key="2">
    <source>
        <dbReference type="ARBA" id="ARBA00022448"/>
    </source>
</evidence>
<feature type="region of interest" description="Disordered" evidence="9">
    <location>
        <begin position="66"/>
        <end position="129"/>
    </location>
</feature>
<comment type="caution">
    <text evidence="10">The sequence shown here is derived from an EMBL/GenBank/DDBJ whole genome shotgun (WGS) entry which is preliminary data.</text>
</comment>
<dbReference type="PANTHER" id="PTHR33162:SF1">
    <property type="entry name" value="SEC-INDEPENDENT PROTEIN TRANSLOCASE PROTEIN TATA, CHLOROPLASTIC"/>
    <property type="match status" value="1"/>
</dbReference>
<keyword evidence="3" id="KW-1003">Cell membrane</keyword>
<keyword evidence="5" id="KW-0653">Protein transport</keyword>
<dbReference type="EMBL" id="DRND01000305">
    <property type="protein sequence ID" value="HFC47001.1"/>
    <property type="molecule type" value="Genomic_DNA"/>
</dbReference>
<dbReference type="NCBIfam" id="TIGR01410">
    <property type="entry name" value="tatB"/>
    <property type="match status" value="1"/>
</dbReference>
<dbReference type="GO" id="GO:0008320">
    <property type="term" value="F:protein transmembrane transporter activity"/>
    <property type="evidence" value="ECO:0007669"/>
    <property type="project" value="InterPro"/>
</dbReference>
<comment type="subcellular location">
    <subcellularLocation>
        <location evidence="1">Membrane</location>
        <topology evidence="1">Single-pass membrane protein</topology>
    </subcellularLocation>
</comment>
<dbReference type="PANTHER" id="PTHR33162">
    <property type="entry name" value="SEC-INDEPENDENT PROTEIN TRANSLOCASE PROTEIN TATA, CHLOROPLASTIC"/>
    <property type="match status" value="1"/>
</dbReference>
<evidence type="ECO:0000256" key="1">
    <source>
        <dbReference type="ARBA" id="ARBA00004167"/>
    </source>
</evidence>
<evidence type="ECO:0000256" key="9">
    <source>
        <dbReference type="SAM" id="MobiDB-lite"/>
    </source>
</evidence>
<keyword evidence="7" id="KW-0811">Translocation</keyword>
<dbReference type="InterPro" id="IPR003369">
    <property type="entry name" value="TatA/B/E"/>
</dbReference>
<accession>A0A7V2SW14</accession>
<dbReference type="Pfam" id="PF02416">
    <property type="entry name" value="TatA_B_E"/>
    <property type="match status" value="1"/>
</dbReference>
<keyword evidence="2" id="KW-0813">Transport</keyword>
<organism evidence="10">
    <name type="scientific">Dissulfuribacter thermophilus</name>
    <dbReference type="NCBI Taxonomy" id="1156395"/>
    <lineage>
        <taxon>Bacteria</taxon>
        <taxon>Pseudomonadati</taxon>
        <taxon>Thermodesulfobacteriota</taxon>
        <taxon>Dissulfuribacteria</taxon>
        <taxon>Dissulfuribacterales</taxon>
        <taxon>Dissulfuribacteraceae</taxon>
        <taxon>Dissulfuribacter</taxon>
    </lineage>
</organism>
<evidence type="ECO:0000256" key="5">
    <source>
        <dbReference type="ARBA" id="ARBA00022927"/>
    </source>
</evidence>
<dbReference type="Proteomes" id="UP000885797">
    <property type="component" value="Unassembled WGS sequence"/>
</dbReference>
<keyword evidence="6" id="KW-1133">Transmembrane helix</keyword>
<evidence type="ECO:0000256" key="6">
    <source>
        <dbReference type="ARBA" id="ARBA00022989"/>
    </source>
</evidence>
<dbReference type="Gene3D" id="1.20.5.3310">
    <property type="match status" value="1"/>
</dbReference>
<gene>
    <name evidence="10" type="primary">tatB</name>
    <name evidence="10" type="ORF">ENJ63_03880</name>
</gene>
<keyword evidence="8" id="KW-0472">Membrane</keyword>
<dbReference type="GO" id="GO:0016020">
    <property type="term" value="C:membrane"/>
    <property type="evidence" value="ECO:0007669"/>
    <property type="project" value="UniProtKB-SubCell"/>
</dbReference>
<evidence type="ECO:0000256" key="7">
    <source>
        <dbReference type="ARBA" id="ARBA00023010"/>
    </source>
</evidence>
<evidence type="ECO:0000313" key="10">
    <source>
        <dbReference type="EMBL" id="HFC47001.1"/>
    </source>
</evidence>
<evidence type="ECO:0000256" key="4">
    <source>
        <dbReference type="ARBA" id="ARBA00022692"/>
    </source>
</evidence>
<dbReference type="GO" id="GO:0043953">
    <property type="term" value="P:protein transport by the Tat complex"/>
    <property type="evidence" value="ECO:0007669"/>
    <property type="project" value="InterPro"/>
</dbReference>
<evidence type="ECO:0000256" key="3">
    <source>
        <dbReference type="ARBA" id="ARBA00022475"/>
    </source>
</evidence>
<proteinExistence type="predicted"/>
<keyword evidence="4" id="KW-0812">Transmembrane</keyword>
<feature type="compositionally biased region" description="Basic and acidic residues" evidence="9">
    <location>
        <begin position="107"/>
        <end position="129"/>
    </location>
</feature>
<evidence type="ECO:0000256" key="8">
    <source>
        <dbReference type="ARBA" id="ARBA00023136"/>
    </source>
</evidence>